<gene>
    <name evidence="2" type="ORF">UK23_33985</name>
</gene>
<keyword evidence="3" id="KW-1185">Reference proteome</keyword>
<evidence type="ECO:0000313" key="2">
    <source>
        <dbReference type="EMBL" id="KJK43285.1"/>
    </source>
</evidence>
<dbReference type="AlphaFoldDB" id="A0A0F0GIS6"/>
<dbReference type="EMBL" id="JYJG01000299">
    <property type="protein sequence ID" value="KJK43285.1"/>
    <property type="molecule type" value="Genomic_DNA"/>
</dbReference>
<keyword evidence="1" id="KW-0472">Membrane</keyword>
<feature type="transmembrane region" description="Helical" evidence="1">
    <location>
        <begin position="50"/>
        <end position="74"/>
    </location>
</feature>
<feature type="transmembrane region" description="Helical" evidence="1">
    <location>
        <begin position="24"/>
        <end position="44"/>
    </location>
</feature>
<dbReference type="Proteomes" id="UP000033393">
    <property type="component" value="Unassembled WGS sequence"/>
</dbReference>
<sequence length="170" mass="18136">MPELGPLVERYETSNRRRAVKASILMAIGIPLLVLGTFAVLIFMNGRPGAIMAVVGAMLGSGLGLVIFGIVFAVQAVRRRDEGFALYEGGFVHSWRDQSVVVPWGDIGTVMDTGKDTALARLLGGDIRFLVVLIGGRKIVINGFTAGATVLAGHIREAFLRQQESGGVSR</sequence>
<dbReference type="OrthoDB" id="3622113at2"/>
<dbReference type="RefSeq" id="WP_045315825.1">
    <property type="nucleotide sequence ID" value="NZ_JYJG01000299.1"/>
</dbReference>
<organism evidence="2 3">
    <name type="scientific">Lentzea aerocolonigenes</name>
    <name type="common">Lechevalieria aerocolonigenes</name>
    <name type="synonym">Saccharothrix aerocolonigenes</name>
    <dbReference type="NCBI Taxonomy" id="68170"/>
    <lineage>
        <taxon>Bacteria</taxon>
        <taxon>Bacillati</taxon>
        <taxon>Actinomycetota</taxon>
        <taxon>Actinomycetes</taxon>
        <taxon>Pseudonocardiales</taxon>
        <taxon>Pseudonocardiaceae</taxon>
        <taxon>Lentzea</taxon>
    </lineage>
</organism>
<accession>A0A0F0GIS6</accession>
<comment type="caution">
    <text evidence="2">The sequence shown here is derived from an EMBL/GenBank/DDBJ whole genome shotgun (WGS) entry which is preliminary data.</text>
</comment>
<protein>
    <submittedName>
        <fullName evidence="2">Uncharacterized protein</fullName>
    </submittedName>
</protein>
<reference evidence="2 3" key="1">
    <citation type="submission" date="2015-02" db="EMBL/GenBank/DDBJ databases">
        <authorList>
            <person name="Ju K.-S."/>
            <person name="Doroghazi J.R."/>
            <person name="Metcalf W."/>
        </authorList>
    </citation>
    <scope>NUCLEOTIDE SEQUENCE [LARGE SCALE GENOMIC DNA]</scope>
    <source>
        <strain evidence="2 3">NRRL B-16140</strain>
    </source>
</reference>
<keyword evidence="1" id="KW-0812">Transmembrane</keyword>
<keyword evidence="1" id="KW-1133">Transmembrane helix</keyword>
<dbReference type="PATRIC" id="fig|68170.10.peg.8793"/>
<name>A0A0F0GIS6_LENAE</name>
<evidence type="ECO:0000256" key="1">
    <source>
        <dbReference type="SAM" id="Phobius"/>
    </source>
</evidence>
<evidence type="ECO:0000313" key="3">
    <source>
        <dbReference type="Proteomes" id="UP000033393"/>
    </source>
</evidence>
<proteinExistence type="predicted"/>